<dbReference type="PANTHER" id="PTHR37461">
    <property type="entry name" value="ANTI-SIGMA-K FACTOR RSKA"/>
    <property type="match status" value="1"/>
</dbReference>
<organism evidence="13 14">
    <name type="scientific">Nakamurella flavida</name>
    <dbReference type="NCBI Taxonomy" id="363630"/>
    <lineage>
        <taxon>Bacteria</taxon>
        <taxon>Bacillati</taxon>
        <taxon>Actinomycetota</taxon>
        <taxon>Actinomycetes</taxon>
        <taxon>Nakamurellales</taxon>
        <taxon>Nakamurellaceae</taxon>
        <taxon>Nakamurella</taxon>
    </lineage>
</organism>
<dbReference type="GO" id="GO:0016989">
    <property type="term" value="F:sigma factor antagonist activity"/>
    <property type="evidence" value="ECO:0007669"/>
    <property type="project" value="TreeGrafter"/>
</dbReference>
<keyword evidence="5" id="KW-1133">Transmembrane helix</keyword>
<evidence type="ECO:0000256" key="1">
    <source>
        <dbReference type="ARBA" id="ARBA00004167"/>
    </source>
</evidence>
<dbReference type="InterPro" id="IPR018764">
    <property type="entry name" value="RskA_C"/>
</dbReference>
<evidence type="ECO:0000256" key="10">
    <source>
        <dbReference type="ARBA" id="ARBA00030803"/>
    </source>
</evidence>
<keyword evidence="14" id="KW-1185">Reference proteome</keyword>
<dbReference type="PANTHER" id="PTHR37461:SF1">
    <property type="entry name" value="ANTI-SIGMA-K FACTOR RSKA"/>
    <property type="match status" value="1"/>
</dbReference>
<protein>
    <recommendedName>
        <fullName evidence="10">Regulator of SigK</fullName>
    </recommendedName>
    <alternativeName>
        <fullName evidence="9">Sigma-K anti-sigma factor RskA</fullName>
    </alternativeName>
</protein>
<dbReference type="GO" id="GO:0006417">
    <property type="term" value="P:regulation of translation"/>
    <property type="evidence" value="ECO:0007669"/>
    <property type="project" value="TreeGrafter"/>
</dbReference>
<evidence type="ECO:0000256" key="2">
    <source>
        <dbReference type="ARBA" id="ARBA00004236"/>
    </source>
</evidence>
<comment type="subcellular location">
    <subcellularLocation>
        <location evidence="2">Cell membrane</location>
    </subcellularLocation>
    <subcellularLocation>
        <location evidence="1">Membrane</location>
        <topology evidence="1">Single-pass membrane protein</topology>
    </subcellularLocation>
</comment>
<evidence type="ECO:0000256" key="7">
    <source>
        <dbReference type="ARBA" id="ARBA00023136"/>
    </source>
</evidence>
<evidence type="ECO:0000256" key="4">
    <source>
        <dbReference type="ARBA" id="ARBA00022692"/>
    </source>
</evidence>
<dbReference type="InterPro" id="IPR051474">
    <property type="entry name" value="Anti-sigma-K/W_factor"/>
</dbReference>
<evidence type="ECO:0000256" key="11">
    <source>
        <dbReference type="SAM" id="MobiDB-lite"/>
    </source>
</evidence>
<proteinExistence type="predicted"/>
<sequence length="270" mass="27583">MTMNNDLYLLTGAMALDALPEDETADFREYAEQDPAVAAEYQSFLATVALLGSVAAESPPAGLRDKVMAQIAVTPQLPPLTSHQPIVTSTAPVAPTPPAPAAGTDDDGHLAPVVPLRPWFRRPATWIAAAAAAIVIGTGTTIIVEQSSSPTDPLVAVSDCVLSDQGRQVITPQVGAGAQVILSRACNGAVLDVTSFEQLPAGSQYQLWALEGDAAPKSLGLLVDASKGEAQQQVASLAGGETGIAVSVEPTGGSVAPTQDKIVFVAPISA</sequence>
<dbReference type="RefSeq" id="WP_205257697.1">
    <property type="nucleotide sequence ID" value="NZ_BAAAPV010000005.1"/>
</dbReference>
<dbReference type="Pfam" id="PF10099">
    <property type="entry name" value="RskA_C"/>
    <property type="match status" value="1"/>
</dbReference>
<comment type="caution">
    <text evidence="13">The sequence shown here is derived from an EMBL/GenBank/DDBJ whole genome shotgun (WGS) entry which is preliminary data.</text>
</comment>
<accession>A0A938YQK3</accession>
<feature type="region of interest" description="Disordered" evidence="11">
    <location>
        <begin position="81"/>
        <end position="108"/>
    </location>
</feature>
<feature type="domain" description="Anti-sigma K factor RskA C-terminal" evidence="12">
    <location>
        <begin position="127"/>
        <end position="259"/>
    </location>
</feature>
<keyword evidence="3" id="KW-1003">Cell membrane</keyword>
<evidence type="ECO:0000256" key="5">
    <source>
        <dbReference type="ARBA" id="ARBA00022989"/>
    </source>
</evidence>
<reference evidence="13" key="1">
    <citation type="submission" date="2021-01" db="EMBL/GenBank/DDBJ databases">
        <title>KCTC 19127 draft genome.</title>
        <authorList>
            <person name="An D."/>
        </authorList>
    </citation>
    <scope>NUCLEOTIDE SEQUENCE</scope>
    <source>
        <strain evidence="13">KCTC 19127</strain>
    </source>
</reference>
<keyword evidence="6" id="KW-0805">Transcription regulation</keyword>
<dbReference type="AlphaFoldDB" id="A0A938YQK3"/>
<evidence type="ECO:0000256" key="3">
    <source>
        <dbReference type="ARBA" id="ARBA00022475"/>
    </source>
</evidence>
<evidence type="ECO:0000259" key="12">
    <source>
        <dbReference type="Pfam" id="PF10099"/>
    </source>
</evidence>
<keyword evidence="4" id="KW-0812">Transmembrane</keyword>
<dbReference type="InterPro" id="IPR041916">
    <property type="entry name" value="Anti_sigma_zinc_sf"/>
</dbReference>
<dbReference type="EMBL" id="JAERWL010000011">
    <property type="protein sequence ID" value="MBM9477574.1"/>
    <property type="molecule type" value="Genomic_DNA"/>
</dbReference>
<dbReference type="Gene3D" id="1.10.10.1320">
    <property type="entry name" value="Anti-sigma factor, zinc-finger domain"/>
    <property type="match status" value="1"/>
</dbReference>
<dbReference type="Proteomes" id="UP000663801">
    <property type="component" value="Unassembled WGS sequence"/>
</dbReference>
<evidence type="ECO:0000256" key="8">
    <source>
        <dbReference type="ARBA" id="ARBA00023163"/>
    </source>
</evidence>
<evidence type="ECO:0000313" key="14">
    <source>
        <dbReference type="Proteomes" id="UP000663801"/>
    </source>
</evidence>
<evidence type="ECO:0000256" key="9">
    <source>
        <dbReference type="ARBA" id="ARBA00029829"/>
    </source>
</evidence>
<keyword evidence="8" id="KW-0804">Transcription</keyword>
<name>A0A938YQK3_9ACTN</name>
<gene>
    <name evidence="13" type="ORF">JL107_14075</name>
</gene>
<evidence type="ECO:0000313" key="13">
    <source>
        <dbReference type="EMBL" id="MBM9477574.1"/>
    </source>
</evidence>
<dbReference type="GO" id="GO:0005886">
    <property type="term" value="C:plasma membrane"/>
    <property type="evidence" value="ECO:0007669"/>
    <property type="project" value="UniProtKB-SubCell"/>
</dbReference>
<keyword evidence="7" id="KW-0472">Membrane</keyword>
<evidence type="ECO:0000256" key="6">
    <source>
        <dbReference type="ARBA" id="ARBA00023015"/>
    </source>
</evidence>